<evidence type="ECO:0000313" key="5">
    <source>
        <dbReference type="Proteomes" id="UP000199039"/>
    </source>
</evidence>
<proteinExistence type="predicted"/>
<feature type="compositionally biased region" description="Low complexity" evidence="1">
    <location>
        <begin position="187"/>
        <end position="200"/>
    </location>
</feature>
<evidence type="ECO:0000259" key="2">
    <source>
        <dbReference type="Pfam" id="PF01814"/>
    </source>
</evidence>
<accession>A0A1G6QIW4</accession>
<dbReference type="InterPro" id="IPR018720">
    <property type="entry name" value="DUF2249"/>
</dbReference>
<dbReference type="Pfam" id="PF10006">
    <property type="entry name" value="DUF2249"/>
    <property type="match status" value="1"/>
</dbReference>
<dbReference type="Pfam" id="PF01814">
    <property type="entry name" value="Hemerythrin"/>
    <property type="match status" value="1"/>
</dbReference>
<keyword evidence="5" id="KW-1185">Reference proteome</keyword>
<protein>
    <submittedName>
        <fullName evidence="4">Hemerythrin HHE cation binding domain-containing protein</fullName>
    </submittedName>
</protein>
<dbReference type="RefSeq" id="WP_093183715.1">
    <property type="nucleotide sequence ID" value="NZ_FMYH01000004.1"/>
</dbReference>
<feature type="region of interest" description="Disordered" evidence="1">
    <location>
        <begin position="164"/>
        <end position="201"/>
    </location>
</feature>
<dbReference type="OrthoDB" id="8451629at2"/>
<reference evidence="4 5" key="1">
    <citation type="submission" date="2016-09" db="EMBL/GenBank/DDBJ databases">
        <authorList>
            <person name="Capua I."/>
            <person name="De Benedictis P."/>
            <person name="Joannis T."/>
            <person name="Lombin L.H."/>
            <person name="Cattoli G."/>
        </authorList>
    </citation>
    <scope>NUCLEOTIDE SEQUENCE [LARGE SCALE GENOMIC DNA]</scope>
    <source>
        <strain evidence="4 5">ISLP-3</strain>
    </source>
</reference>
<name>A0A1G6QIW4_9MICO</name>
<dbReference type="Gene3D" id="1.20.120.520">
    <property type="entry name" value="nmb1532 protein domain like"/>
    <property type="match status" value="1"/>
</dbReference>
<dbReference type="EMBL" id="FMYH01000004">
    <property type="protein sequence ID" value="SDC92422.1"/>
    <property type="molecule type" value="Genomic_DNA"/>
</dbReference>
<sequence length="285" mass="29399">MSVAPNTVVIASSAADAAAVEAVVSHHAELSGALEAHVHRVFSAVINNDVRGAEHERAALVAWCAAELLPHALAEEAAMYPAAHQDPRGRLLIDAMIDEHAILTELVEAIRKAVNPVVVAANAHALRVVFASHLAKENELILPLLAGSPDVSLAEVLEGMHVSLSGGDDAGHDDAGHDHAGHDHAVPDAGPDGAASAPAGGSCGCGGHDDAGFPELDATAIPHAIRHATIFGALEVVAAGGGLVLLAPHAPLPLLRQIDARWPGRFEVSYLQEGPEIWKVQFLAA</sequence>
<dbReference type="InterPro" id="IPR012312">
    <property type="entry name" value="Hemerythrin-like"/>
</dbReference>
<dbReference type="STRING" id="1814289.SAMN05216410_2560"/>
<feature type="compositionally biased region" description="Basic and acidic residues" evidence="1">
    <location>
        <begin position="169"/>
        <end position="186"/>
    </location>
</feature>
<dbReference type="Proteomes" id="UP000199039">
    <property type="component" value="Unassembled WGS sequence"/>
</dbReference>
<organism evidence="4 5">
    <name type="scientific">Sanguibacter gelidistatuariae</name>
    <dbReference type="NCBI Taxonomy" id="1814289"/>
    <lineage>
        <taxon>Bacteria</taxon>
        <taxon>Bacillati</taxon>
        <taxon>Actinomycetota</taxon>
        <taxon>Actinomycetes</taxon>
        <taxon>Micrococcales</taxon>
        <taxon>Sanguibacteraceae</taxon>
        <taxon>Sanguibacter</taxon>
    </lineage>
</organism>
<evidence type="ECO:0000259" key="3">
    <source>
        <dbReference type="Pfam" id="PF10006"/>
    </source>
</evidence>
<evidence type="ECO:0000256" key="1">
    <source>
        <dbReference type="SAM" id="MobiDB-lite"/>
    </source>
</evidence>
<feature type="domain" description="Hemerythrin-like" evidence="2">
    <location>
        <begin position="20"/>
        <end position="145"/>
    </location>
</feature>
<feature type="domain" description="DUF2249" evidence="3">
    <location>
        <begin position="215"/>
        <end position="282"/>
    </location>
</feature>
<dbReference type="AlphaFoldDB" id="A0A1G6QIW4"/>
<gene>
    <name evidence="4" type="ORF">SAMN05216410_2560</name>
</gene>
<evidence type="ECO:0000313" key="4">
    <source>
        <dbReference type="EMBL" id="SDC92422.1"/>
    </source>
</evidence>